<dbReference type="WBParaSite" id="ECPE_0001819201-mRNA-1">
    <property type="protein sequence ID" value="ECPE_0001819201-mRNA-1"/>
    <property type="gene ID" value="ECPE_0001819201"/>
</dbReference>
<name>A0A183BG08_9TREM</name>
<organism evidence="3">
    <name type="scientific">Echinostoma caproni</name>
    <dbReference type="NCBI Taxonomy" id="27848"/>
    <lineage>
        <taxon>Eukaryota</taxon>
        <taxon>Metazoa</taxon>
        <taxon>Spiralia</taxon>
        <taxon>Lophotrochozoa</taxon>
        <taxon>Platyhelminthes</taxon>
        <taxon>Trematoda</taxon>
        <taxon>Digenea</taxon>
        <taxon>Plagiorchiida</taxon>
        <taxon>Echinostomata</taxon>
        <taxon>Echinostomatoidea</taxon>
        <taxon>Echinostomatidae</taxon>
        <taxon>Echinostoma</taxon>
    </lineage>
</organism>
<evidence type="ECO:0000313" key="2">
    <source>
        <dbReference type="Proteomes" id="UP000272942"/>
    </source>
</evidence>
<dbReference type="EMBL" id="UZAN01075039">
    <property type="protein sequence ID" value="VDP95662.1"/>
    <property type="molecule type" value="Genomic_DNA"/>
</dbReference>
<dbReference type="InterPro" id="IPR038190">
    <property type="entry name" value="SRI_sf"/>
</dbReference>
<reference evidence="1 2" key="2">
    <citation type="submission" date="2018-11" db="EMBL/GenBank/DDBJ databases">
        <authorList>
            <consortium name="Pathogen Informatics"/>
        </authorList>
    </citation>
    <scope>NUCLEOTIDE SEQUENCE [LARGE SCALE GENOMIC DNA]</scope>
    <source>
        <strain evidence="1 2">Egypt</strain>
    </source>
</reference>
<dbReference type="Proteomes" id="UP000272942">
    <property type="component" value="Unassembled WGS sequence"/>
</dbReference>
<proteinExistence type="predicted"/>
<dbReference type="AlphaFoldDB" id="A0A183BG08"/>
<protein>
    <submittedName>
        <fullName evidence="3">SRI domain-containing protein</fullName>
    </submittedName>
</protein>
<dbReference type="Gene3D" id="1.10.1740.100">
    <property type="entry name" value="Set2, Rpb1 interacting domain"/>
    <property type="match status" value="1"/>
</dbReference>
<reference evidence="3" key="1">
    <citation type="submission" date="2016-06" db="UniProtKB">
        <authorList>
            <consortium name="WormBaseParasite"/>
        </authorList>
    </citation>
    <scope>IDENTIFICATION</scope>
</reference>
<dbReference type="OrthoDB" id="6256554at2759"/>
<evidence type="ECO:0000313" key="1">
    <source>
        <dbReference type="EMBL" id="VDP95662.1"/>
    </source>
</evidence>
<accession>A0A183BG08</accession>
<evidence type="ECO:0000313" key="3">
    <source>
        <dbReference type="WBParaSite" id="ECPE_0001819201-mRNA-1"/>
    </source>
</evidence>
<sequence>MYARLRQRILERQCTELLHDMAGKPDAPQGATEQGFAIELFTLVHNVLRSFRDARCKIGRIVNDEDLYYLTKKVSVYHMQMRLYVCSLF</sequence>
<gene>
    <name evidence="1" type="ORF">ECPE_LOCUS18143</name>
</gene>
<keyword evidence="2" id="KW-1185">Reference proteome</keyword>